<dbReference type="Pfam" id="PF05746">
    <property type="entry name" value="DALR_1"/>
    <property type="match status" value="1"/>
</dbReference>
<dbReference type="GO" id="GO:0006420">
    <property type="term" value="P:arginyl-tRNA aminoacylation"/>
    <property type="evidence" value="ECO:0007669"/>
    <property type="project" value="InterPro"/>
</dbReference>
<dbReference type="AlphaFoldDB" id="A0AAD5UFA2"/>
<dbReference type="InterPro" id="IPR008909">
    <property type="entry name" value="DALR_anticod-bd"/>
</dbReference>
<reference evidence="5" key="1">
    <citation type="submission" date="2020-05" db="EMBL/GenBank/DDBJ databases">
        <title>Phylogenomic resolution of chytrid fungi.</title>
        <authorList>
            <person name="Stajich J.E."/>
            <person name="Amses K."/>
            <person name="Simmons R."/>
            <person name="Seto K."/>
            <person name="Myers J."/>
            <person name="Bonds A."/>
            <person name="Quandt C.A."/>
            <person name="Barry K."/>
            <person name="Liu P."/>
            <person name="Grigoriev I."/>
            <person name="Longcore J.E."/>
            <person name="James T.Y."/>
        </authorList>
    </citation>
    <scope>NUCLEOTIDE SEQUENCE</scope>
    <source>
        <strain evidence="5">PLAUS21</strain>
    </source>
</reference>
<evidence type="ECO:0000259" key="4">
    <source>
        <dbReference type="SMART" id="SM00836"/>
    </source>
</evidence>
<dbReference type="PANTHER" id="PTHR11956:SF5">
    <property type="entry name" value="ARGININE--TRNA LIGASE, CYTOPLASMIC"/>
    <property type="match status" value="1"/>
</dbReference>
<dbReference type="InterPro" id="IPR001278">
    <property type="entry name" value="Arg-tRNA-ligase"/>
</dbReference>
<comment type="caution">
    <text evidence="5">The sequence shown here is derived from an EMBL/GenBank/DDBJ whole genome shotgun (WGS) entry which is preliminary data.</text>
</comment>
<comment type="catalytic activity">
    <reaction evidence="3">
        <text>tRNA(Arg) + L-arginine + ATP = L-arginyl-tRNA(Arg) + AMP + diphosphate</text>
        <dbReference type="Rhea" id="RHEA:20301"/>
        <dbReference type="Rhea" id="RHEA-COMP:9658"/>
        <dbReference type="Rhea" id="RHEA-COMP:9673"/>
        <dbReference type="ChEBI" id="CHEBI:30616"/>
        <dbReference type="ChEBI" id="CHEBI:32682"/>
        <dbReference type="ChEBI" id="CHEBI:33019"/>
        <dbReference type="ChEBI" id="CHEBI:78442"/>
        <dbReference type="ChEBI" id="CHEBI:78513"/>
        <dbReference type="ChEBI" id="CHEBI:456215"/>
        <dbReference type="EC" id="6.1.1.19"/>
    </reaction>
</comment>
<evidence type="ECO:0000256" key="1">
    <source>
        <dbReference type="ARBA" id="ARBA00005594"/>
    </source>
</evidence>
<dbReference type="SMART" id="SM00836">
    <property type="entry name" value="DALR_1"/>
    <property type="match status" value="1"/>
</dbReference>
<name>A0AAD5UFA2_9FUNG</name>
<dbReference type="InterPro" id="IPR009080">
    <property type="entry name" value="tRNAsynth_Ia_anticodon-bd"/>
</dbReference>
<evidence type="ECO:0000256" key="2">
    <source>
        <dbReference type="ARBA" id="ARBA00012837"/>
    </source>
</evidence>
<dbReference type="SUPFAM" id="SSF52374">
    <property type="entry name" value="Nucleotidylyl transferase"/>
    <property type="match status" value="1"/>
</dbReference>
<dbReference type="SUPFAM" id="SSF47323">
    <property type="entry name" value="Anticodon-binding domain of a subclass of class I aminoacyl-tRNA synthetases"/>
    <property type="match status" value="1"/>
</dbReference>
<dbReference type="Gene3D" id="1.10.730.10">
    <property type="entry name" value="Isoleucyl-tRNA Synthetase, Domain 1"/>
    <property type="match status" value="1"/>
</dbReference>
<organism evidence="5 6">
    <name type="scientific">Boothiomyces macroporosus</name>
    <dbReference type="NCBI Taxonomy" id="261099"/>
    <lineage>
        <taxon>Eukaryota</taxon>
        <taxon>Fungi</taxon>
        <taxon>Fungi incertae sedis</taxon>
        <taxon>Chytridiomycota</taxon>
        <taxon>Chytridiomycota incertae sedis</taxon>
        <taxon>Chytridiomycetes</taxon>
        <taxon>Rhizophydiales</taxon>
        <taxon>Terramycetaceae</taxon>
        <taxon>Boothiomyces</taxon>
    </lineage>
</organism>
<keyword evidence="6" id="KW-1185">Reference proteome</keyword>
<comment type="similarity">
    <text evidence="1">Belongs to the class-I aminoacyl-tRNA synthetase family.</text>
</comment>
<dbReference type="InterPro" id="IPR014729">
    <property type="entry name" value="Rossmann-like_a/b/a_fold"/>
</dbReference>
<proteinExistence type="inferred from homology"/>
<evidence type="ECO:0000313" key="6">
    <source>
        <dbReference type="Proteomes" id="UP001210925"/>
    </source>
</evidence>
<dbReference type="EC" id="6.1.1.19" evidence="2"/>
<dbReference type="Proteomes" id="UP001210925">
    <property type="component" value="Unassembled WGS sequence"/>
</dbReference>
<dbReference type="Gene3D" id="3.40.50.620">
    <property type="entry name" value="HUPs"/>
    <property type="match status" value="1"/>
</dbReference>
<dbReference type="EMBL" id="JADGKB010000058">
    <property type="protein sequence ID" value="KAJ3255931.1"/>
    <property type="molecule type" value="Genomic_DNA"/>
</dbReference>
<gene>
    <name evidence="5" type="ORF">HK103_005847</name>
</gene>
<protein>
    <recommendedName>
        <fullName evidence="2">arginine--tRNA ligase</fullName>
        <ecNumber evidence="2">6.1.1.19</ecNumber>
    </recommendedName>
</protein>
<sequence>MPGVGLSITDIRTIYTTLTIGNILKFQGYTVEYLFFFFEWELHTGFLLEGMRKLGRKLLIGEYQSLGEIVMSEGDSNIALQNLRKLAEKDPVLSQYWENVCEVVSNHYQEMFNRCNIEMDVVMAKSLRLNEELKNLNGYYSKPETILSKHDPGCKTIYVFNQKHKYAFEFAKKQYKSIVLCPVGKCEGLEAPADLESIINRAESVMVKKEISDPDELLLAKNLGKSSFILQFNQVNAQTVITFDGITARNHEMHGIYLQYAHARIWGYYDVNVRIQKYLEESNLMQLFPSVNPDWAILLQTPKILGTIQLLDKFDAILAKSVTNPNQLVNYLIALAKNISSNYYHFRVKGEDLQIQKTRWIVYARVLFVLSSGMKILGLSPINKM</sequence>
<dbReference type="PANTHER" id="PTHR11956">
    <property type="entry name" value="ARGINYL-TRNA SYNTHETASE"/>
    <property type="match status" value="1"/>
</dbReference>
<evidence type="ECO:0000313" key="5">
    <source>
        <dbReference type="EMBL" id="KAJ3255931.1"/>
    </source>
</evidence>
<evidence type="ECO:0000256" key="3">
    <source>
        <dbReference type="ARBA" id="ARBA00049339"/>
    </source>
</evidence>
<accession>A0AAD5UFA2</accession>
<dbReference type="GO" id="GO:0004814">
    <property type="term" value="F:arginine-tRNA ligase activity"/>
    <property type="evidence" value="ECO:0007669"/>
    <property type="project" value="UniProtKB-EC"/>
</dbReference>
<feature type="domain" description="DALR anticodon binding" evidence="4">
    <location>
        <begin position="258"/>
        <end position="385"/>
    </location>
</feature>
<dbReference type="GO" id="GO:0005524">
    <property type="term" value="F:ATP binding"/>
    <property type="evidence" value="ECO:0007669"/>
    <property type="project" value="InterPro"/>
</dbReference>